<evidence type="ECO:0000313" key="2">
    <source>
        <dbReference type="EMBL" id="KFA68047.1"/>
    </source>
</evidence>
<dbReference type="Proteomes" id="UP000028524">
    <property type="component" value="Unassembled WGS sequence"/>
</dbReference>
<organism evidence="2 3">
    <name type="scientific">Stachybotrys chlorohalonatus (strain IBT 40285)</name>
    <dbReference type="NCBI Taxonomy" id="1283841"/>
    <lineage>
        <taxon>Eukaryota</taxon>
        <taxon>Fungi</taxon>
        <taxon>Dikarya</taxon>
        <taxon>Ascomycota</taxon>
        <taxon>Pezizomycotina</taxon>
        <taxon>Sordariomycetes</taxon>
        <taxon>Hypocreomycetidae</taxon>
        <taxon>Hypocreales</taxon>
        <taxon>Stachybotryaceae</taxon>
        <taxon>Stachybotrys</taxon>
    </lineage>
</organism>
<name>A0A084QVR2_STAC4</name>
<protein>
    <submittedName>
        <fullName evidence="2">Uncharacterized protein</fullName>
    </submittedName>
</protein>
<dbReference type="InParanoid" id="A0A084QVR2"/>
<reference evidence="2 3" key="1">
    <citation type="journal article" date="2014" name="BMC Genomics">
        <title>Comparative genome sequencing reveals chemotype-specific gene clusters in the toxigenic black mold Stachybotrys.</title>
        <authorList>
            <person name="Semeiks J."/>
            <person name="Borek D."/>
            <person name="Otwinowski Z."/>
            <person name="Grishin N.V."/>
        </authorList>
    </citation>
    <scope>NUCLEOTIDE SEQUENCE [LARGE SCALE GENOMIC DNA]</scope>
    <source>
        <strain evidence="2 3">IBT 40285</strain>
    </source>
</reference>
<gene>
    <name evidence="2" type="ORF">S40285_10671</name>
</gene>
<evidence type="ECO:0000256" key="1">
    <source>
        <dbReference type="SAM" id="MobiDB-lite"/>
    </source>
</evidence>
<keyword evidence="3" id="KW-1185">Reference proteome</keyword>
<dbReference type="HOGENOM" id="CLU_1571669_0_0_1"/>
<proteinExistence type="predicted"/>
<feature type="compositionally biased region" description="Basic and acidic residues" evidence="1">
    <location>
        <begin position="121"/>
        <end position="142"/>
    </location>
</feature>
<dbReference type="OrthoDB" id="10457603at2759"/>
<evidence type="ECO:0000313" key="3">
    <source>
        <dbReference type="Proteomes" id="UP000028524"/>
    </source>
</evidence>
<sequence length="170" mass="18616">MSTAHAATGPFYQKGSWSPSDNGLHCGSKDIAGVTYPSKSRVGRECNEAPNLLQFCIDPEELQAESGQYTQGDAFSNVDVCTKACRELCSPFLRRKTAQRSITGSDKSSLIRKRARTSNGDNRRREVHEEITSFKSSDRSEIETEGDIGDGNTANDLLGTQTHMARLSIP</sequence>
<feature type="region of interest" description="Disordered" evidence="1">
    <location>
        <begin position="100"/>
        <end position="157"/>
    </location>
</feature>
<dbReference type="EMBL" id="KL660021">
    <property type="protein sequence ID" value="KFA68047.1"/>
    <property type="molecule type" value="Genomic_DNA"/>
</dbReference>
<dbReference type="AlphaFoldDB" id="A0A084QVR2"/>
<accession>A0A084QVR2</accession>